<comment type="catalytic activity">
    <reaction evidence="1">
        <text>Hydrolysis of terminal, non-reducing (1-&gt;4)-linked alpha-D-glucose residues with release of alpha-D-glucose.</text>
        <dbReference type="EC" id="3.2.1.20"/>
    </reaction>
</comment>
<keyword evidence="4 8" id="KW-0732">Signal</keyword>
<dbReference type="Gene3D" id="3.90.400.10">
    <property type="entry name" value="Oligo-1,6-glucosidase, Domain 2"/>
    <property type="match status" value="1"/>
</dbReference>
<dbReference type="EMBL" id="GANO01003335">
    <property type="protein sequence ID" value="JAB56536.1"/>
    <property type="molecule type" value="mRNA"/>
</dbReference>
<feature type="domain" description="Glycosyl hydrolase family 13 catalytic" evidence="9">
    <location>
        <begin position="51"/>
        <end position="449"/>
    </location>
</feature>
<evidence type="ECO:0000259" key="9">
    <source>
        <dbReference type="SMART" id="SM00642"/>
    </source>
</evidence>
<dbReference type="InterPro" id="IPR006047">
    <property type="entry name" value="GH13_cat_dom"/>
</dbReference>
<evidence type="ECO:0000256" key="2">
    <source>
        <dbReference type="ARBA" id="ARBA00008061"/>
    </source>
</evidence>
<evidence type="ECO:0000256" key="7">
    <source>
        <dbReference type="ARBA" id="ARBA00023295"/>
    </source>
</evidence>
<evidence type="ECO:0000256" key="8">
    <source>
        <dbReference type="SAM" id="SignalP"/>
    </source>
</evidence>
<dbReference type="PANTHER" id="PTHR10357:SF179">
    <property type="entry name" value="NEUTRAL AND BASIC AMINO ACID TRANSPORT PROTEIN RBAT"/>
    <property type="match status" value="1"/>
</dbReference>
<evidence type="ECO:0000256" key="6">
    <source>
        <dbReference type="ARBA" id="ARBA00023180"/>
    </source>
</evidence>
<dbReference type="GO" id="GO:0005975">
    <property type="term" value="P:carbohydrate metabolic process"/>
    <property type="evidence" value="ECO:0007669"/>
    <property type="project" value="InterPro"/>
</dbReference>
<dbReference type="InterPro" id="IPR017853">
    <property type="entry name" value="GH"/>
</dbReference>
<feature type="chain" id="PRO_5004659643" description="alpha-glucosidase" evidence="8">
    <location>
        <begin position="27"/>
        <end position="625"/>
    </location>
</feature>
<sequence length="625" mass="73149">MKKLSCLISFIFIVINLSSVLVIVKCDENNLDDDDGDEHDKQWWKNAVIYQIYPRSFKDTNDDGVGDLQGIIEKLDHLKNLGVDAVWLSPIFKSPMYDFGYDISNFREIDEIFGTMGDFDELVAKAKELGLKIILDFVPNHTSDEHEWFSKSENRVKGYEDYYIWSDGIQHENGTREPPNNWVSVFRGRAWKWSPIRKQFYYFQFSPAQPDLNYRNGKVVEEMKNVLHFWLNKGVHGFRVDAVNHLMEVADLRNEPRNPESNDPESYDYVFHHYTLDLLETYDKVYEWRQLIDQLNQDHPDADGERIMMTEAYTNITNVMRYYQSDDGLKLGAHFPFNFQLVLDVYRNSNAHDFERVINKWMENMPNNSVANWVLGNHDRARVGSRFTDEKIDLMNTLFMTLPGVAVTYYGEEIGMVDHTDISFNDTRDPQACNQGEENYREHSRDPARTPFQWNGEKYSGFSNTKPWLPVHPHYIYNNLERSKANNRSNYHHYKKLVELRRHETFKHGDFKIKAISEDVLLYMRSLNGSDTFITAINFGPRDVYVDLYEITGYPSDTKVTVALCQITCFYRDNWTVKHDSLLLAKRNDAIVLRINAADVPNSGGNLNKFSLKVIACIFFWLIKA</sequence>
<evidence type="ECO:0000256" key="4">
    <source>
        <dbReference type="ARBA" id="ARBA00022729"/>
    </source>
</evidence>
<proteinExistence type="evidence at transcript level"/>
<evidence type="ECO:0000256" key="3">
    <source>
        <dbReference type="ARBA" id="ARBA00012741"/>
    </source>
</evidence>
<dbReference type="AlphaFoldDB" id="U5ESA4"/>
<evidence type="ECO:0000313" key="10">
    <source>
        <dbReference type="EMBL" id="JAB56536.1"/>
    </source>
</evidence>
<reference evidence="10" key="1">
    <citation type="journal article" date="2014" name="Insect Biochem. Mol. Biol.">
        <title>An insight into the sialome of the frog biting fly, Corethrella appendiculata.</title>
        <authorList>
            <person name="Ribeiro J.M.C."/>
            <person name="Chagas A.C."/>
            <person name="Pham V.M."/>
            <person name="Lounibos L.P."/>
            <person name="Calvo E."/>
        </authorList>
    </citation>
    <scope>NUCLEOTIDE SEQUENCE</scope>
    <source>
        <tissue evidence="10">Salivary glands</tissue>
    </source>
</reference>
<dbReference type="PANTHER" id="PTHR10357">
    <property type="entry name" value="ALPHA-AMYLASE FAMILY MEMBER"/>
    <property type="match status" value="1"/>
</dbReference>
<dbReference type="GO" id="GO:0004558">
    <property type="term" value="F:alpha-1,4-glucosidase activity"/>
    <property type="evidence" value="ECO:0007669"/>
    <property type="project" value="UniProtKB-EC"/>
</dbReference>
<dbReference type="EC" id="3.2.1.20" evidence="3"/>
<dbReference type="FunFam" id="3.90.400.10:FF:000001">
    <property type="entry name" value="Maltase A3, isoform A"/>
    <property type="match status" value="1"/>
</dbReference>
<keyword evidence="7" id="KW-0326">Glycosidase</keyword>
<dbReference type="CDD" id="cd11328">
    <property type="entry name" value="AmyAc_maltase"/>
    <property type="match status" value="1"/>
</dbReference>
<dbReference type="Gene3D" id="3.20.20.80">
    <property type="entry name" value="Glycosidases"/>
    <property type="match status" value="1"/>
</dbReference>
<keyword evidence="5" id="KW-0378">Hydrolase</keyword>
<name>U5ESA4_9DIPT</name>
<comment type="similarity">
    <text evidence="2">Belongs to the glycosyl hydrolase 13 family.</text>
</comment>
<dbReference type="SMART" id="SM00642">
    <property type="entry name" value="Aamy"/>
    <property type="match status" value="1"/>
</dbReference>
<feature type="signal peptide" evidence="8">
    <location>
        <begin position="1"/>
        <end position="26"/>
    </location>
</feature>
<dbReference type="InterPro" id="IPR045857">
    <property type="entry name" value="O16G_dom_2"/>
</dbReference>
<dbReference type="Pfam" id="PF00128">
    <property type="entry name" value="Alpha-amylase"/>
    <property type="match status" value="1"/>
</dbReference>
<dbReference type="SUPFAM" id="SSF51445">
    <property type="entry name" value="(Trans)glycosidases"/>
    <property type="match status" value="1"/>
</dbReference>
<evidence type="ECO:0000256" key="1">
    <source>
        <dbReference type="ARBA" id="ARBA00001657"/>
    </source>
</evidence>
<accession>U5ESA4</accession>
<evidence type="ECO:0000256" key="5">
    <source>
        <dbReference type="ARBA" id="ARBA00022801"/>
    </source>
</evidence>
<protein>
    <recommendedName>
        <fullName evidence="3">alpha-glucosidase</fullName>
        <ecNumber evidence="3">3.2.1.20</ecNumber>
    </recommendedName>
</protein>
<keyword evidence="6" id="KW-0325">Glycoprotein</keyword>
<organism evidence="10">
    <name type="scientific">Corethrella appendiculata</name>
    <dbReference type="NCBI Taxonomy" id="1370023"/>
    <lineage>
        <taxon>Eukaryota</taxon>
        <taxon>Metazoa</taxon>
        <taxon>Ecdysozoa</taxon>
        <taxon>Arthropoda</taxon>
        <taxon>Hexapoda</taxon>
        <taxon>Insecta</taxon>
        <taxon>Pterygota</taxon>
        <taxon>Neoptera</taxon>
        <taxon>Endopterygota</taxon>
        <taxon>Diptera</taxon>
        <taxon>Nematocera</taxon>
        <taxon>Culicoidea</taxon>
        <taxon>Chaoboridae</taxon>
        <taxon>Corethrella</taxon>
    </lineage>
</organism>